<dbReference type="Proteomes" id="UP001472677">
    <property type="component" value="Unassembled WGS sequence"/>
</dbReference>
<proteinExistence type="predicted"/>
<evidence type="ECO:0000313" key="1">
    <source>
        <dbReference type="EMBL" id="KAK8559037.1"/>
    </source>
</evidence>
<evidence type="ECO:0000313" key="2">
    <source>
        <dbReference type="Proteomes" id="UP001472677"/>
    </source>
</evidence>
<dbReference type="EMBL" id="JBBPBM010000015">
    <property type="protein sequence ID" value="KAK8559037.1"/>
    <property type="molecule type" value="Genomic_DNA"/>
</dbReference>
<gene>
    <name evidence="1" type="ORF">V6N12_042325</name>
</gene>
<reference evidence="1 2" key="1">
    <citation type="journal article" date="2024" name="G3 (Bethesda)">
        <title>Genome assembly of Hibiscus sabdariffa L. provides insights into metabolisms of medicinal natural products.</title>
        <authorList>
            <person name="Kim T."/>
        </authorList>
    </citation>
    <scope>NUCLEOTIDE SEQUENCE [LARGE SCALE GENOMIC DNA]</scope>
    <source>
        <strain evidence="1">TK-2024</strain>
        <tissue evidence="1">Old leaves</tissue>
    </source>
</reference>
<keyword evidence="2" id="KW-1185">Reference proteome</keyword>
<accession>A0ABR2EEF9</accession>
<sequence>MTTTNLKFVFDEVADGVAGKVVDVIDVEVVDTFADEVADDAVVEMLAIYDQLYTQKTSPPFLHSYFDSLRSRS</sequence>
<name>A0ABR2EEF9_9ROSI</name>
<organism evidence="1 2">
    <name type="scientific">Hibiscus sabdariffa</name>
    <name type="common">roselle</name>
    <dbReference type="NCBI Taxonomy" id="183260"/>
    <lineage>
        <taxon>Eukaryota</taxon>
        <taxon>Viridiplantae</taxon>
        <taxon>Streptophyta</taxon>
        <taxon>Embryophyta</taxon>
        <taxon>Tracheophyta</taxon>
        <taxon>Spermatophyta</taxon>
        <taxon>Magnoliopsida</taxon>
        <taxon>eudicotyledons</taxon>
        <taxon>Gunneridae</taxon>
        <taxon>Pentapetalae</taxon>
        <taxon>rosids</taxon>
        <taxon>malvids</taxon>
        <taxon>Malvales</taxon>
        <taxon>Malvaceae</taxon>
        <taxon>Malvoideae</taxon>
        <taxon>Hibiscus</taxon>
    </lineage>
</organism>
<comment type="caution">
    <text evidence="1">The sequence shown here is derived from an EMBL/GenBank/DDBJ whole genome shotgun (WGS) entry which is preliminary data.</text>
</comment>
<protein>
    <submittedName>
        <fullName evidence="1">Uncharacterized protein</fullName>
    </submittedName>
</protein>